<protein>
    <submittedName>
        <fullName evidence="2">WGS project CABT00000000 data, contig 2.4, related</fullName>
    </submittedName>
</protein>
<evidence type="ECO:0000313" key="2">
    <source>
        <dbReference type="EMBL" id="CDJ56829.1"/>
    </source>
</evidence>
<dbReference type="AlphaFoldDB" id="U6M305"/>
<proteinExistence type="predicted"/>
<reference evidence="2" key="1">
    <citation type="submission" date="2013-10" db="EMBL/GenBank/DDBJ databases">
        <title>Genomic analysis of the causative agents of coccidiosis in chickens.</title>
        <authorList>
            <person name="Reid A.J."/>
            <person name="Blake D."/>
            <person name="Billington K."/>
            <person name="Browne H."/>
            <person name="Dunn M."/>
            <person name="Hung S."/>
            <person name="Kawahara F."/>
            <person name="Miranda-Saavedra D."/>
            <person name="Mourier T."/>
            <person name="Nagra H."/>
            <person name="Otto T.D."/>
            <person name="Rawlings N."/>
            <person name="Sanchez A."/>
            <person name="Sanders M."/>
            <person name="Subramaniam C."/>
            <person name="Tay Y."/>
            <person name="Dear P."/>
            <person name="Doerig C."/>
            <person name="Gruber A."/>
            <person name="Parkinson J."/>
            <person name="Shirley M."/>
            <person name="Wan K.L."/>
            <person name="Berriman M."/>
            <person name="Tomley F."/>
            <person name="Pain A."/>
        </authorList>
    </citation>
    <scope>NUCLEOTIDE SEQUENCE [LARGE SCALE GENOMIC DNA]</scope>
    <source>
        <strain evidence="2">Weybridge</strain>
    </source>
</reference>
<reference evidence="2" key="2">
    <citation type="submission" date="2013-10" db="EMBL/GenBank/DDBJ databases">
        <authorList>
            <person name="Aslett M."/>
        </authorList>
    </citation>
    <scope>NUCLEOTIDE SEQUENCE [LARGE SCALE GENOMIC DNA]</scope>
    <source>
        <strain evidence="2">Weybridge</strain>
    </source>
</reference>
<feature type="region of interest" description="Disordered" evidence="1">
    <location>
        <begin position="1"/>
        <end position="165"/>
    </location>
</feature>
<dbReference type="RefSeq" id="XP_013333479.1">
    <property type="nucleotide sequence ID" value="XM_013478025.1"/>
</dbReference>
<feature type="compositionally biased region" description="Polar residues" evidence="1">
    <location>
        <begin position="51"/>
        <end position="65"/>
    </location>
</feature>
<dbReference type="VEuPathDB" id="ToxoDB:EMWEY_00024560"/>
<keyword evidence="3" id="KW-1185">Reference proteome</keyword>
<evidence type="ECO:0000256" key="1">
    <source>
        <dbReference type="SAM" id="MobiDB-lite"/>
    </source>
</evidence>
<organism evidence="2 3">
    <name type="scientific">Eimeria maxima</name>
    <name type="common">Coccidian parasite</name>
    <dbReference type="NCBI Taxonomy" id="5804"/>
    <lineage>
        <taxon>Eukaryota</taxon>
        <taxon>Sar</taxon>
        <taxon>Alveolata</taxon>
        <taxon>Apicomplexa</taxon>
        <taxon>Conoidasida</taxon>
        <taxon>Coccidia</taxon>
        <taxon>Eucoccidiorida</taxon>
        <taxon>Eimeriorina</taxon>
        <taxon>Eimeriidae</taxon>
        <taxon>Eimeria</taxon>
    </lineage>
</organism>
<dbReference type="Proteomes" id="UP000030763">
    <property type="component" value="Unassembled WGS sequence"/>
</dbReference>
<feature type="compositionally biased region" description="Polar residues" evidence="1">
    <location>
        <begin position="107"/>
        <end position="120"/>
    </location>
</feature>
<dbReference type="GeneID" id="25336442"/>
<dbReference type="EMBL" id="HG719129">
    <property type="protein sequence ID" value="CDJ56829.1"/>
    <property type="molecule type" value="Genomic_DNA"/>
</dbReference>
<feature type="compositionally biased region" description="Polar residues" evidence="1">
    <location>
        <begin position="153"/>
        <end position="165"/>
    </location>
</feature>
<sequence length="165" mass="16976">MEGGDSAAGPDRQTVPFMSPVPNTIGNPQLGGPLVGAPIQGGPPVEDSLQDSDTNGYSMHAQQRGDSYEKRIHRGPPRGPPLVYELPVIEPKNRGAPHGGPQGLPQVPSNGAPQGASQPLPQLYEGPPGAPRVYGAPQDGQGPQGFTYEYSPQGPTGVSLGASNV</sequence>
<gene>
    <name evidence="2" type="ORF">EMWEY_00024560</name>
</gene>
<name>U6M305_EIMMA</name>
<accession>U6M305</accession>
<evidence type="ECO:0000313" key="3">
    <source>
        <dbReference type="Proteomes" id="UP000030763"/>
    </source>
</evidence>